<dbReference type="Proteomes" id="UP000030706">
    <property type="component" value="Unassembled WGS sequence"/>
</dbReference>
<reference evidence="2 3" key="1">
    <citation type="journal article" date="2014" name="BMC Genomics">
        <title>Genome sequencing of four Aureobasidium pullulans varieties: biotechnological potential, stress tolerance, and description of new species.</title>
        <authorList>
            <person name="Gostin Ar C."/>
            <person name="Ohm R.A."/>
            <person name="Kogej T."/>
            <person name="Sonjak S."/>
            <person name="Turk M."/>
            <person name="Zajc J."/>
            <person name="Zalar P."/>
            <person name="Grube M."/>
            <person name="Sun H."/>
            <person name="Han J."/>
            <person name="Sharma A."/>
            <person name="Chiniquy J."/>
            <person name="Ngan C.Y."/>
            <person name="Lipzen A."/>
            <person name="Barry K."/>
            <person name="Grigoriev I.V."/>
            <person name="Gunde-Cimerman N."/>
        </authorList>
    </citation>
    <scope>NUCLEOTIDE SEQUENCE [LARGE SCALE GENOMIC DNA]</scope>
    <source>
        <strain evidence="2 3">EXF-150</strain>
    </source>
</reference>
<keyword evidence="1" id="KW-0732">Signal</keyword>
<dbReference type="EMBL" id="KL584981">
    <property type="protein sequence ID" value="KEQ84899.1"/>
    <property type="molecule type" value="Genomic_DNA"/>
</dbReference>
<protein>
    <recommendedName>
        <fullName evidence="4">Secreted protein</fullName>
    </recommendedName>
</protein>
<evidence type="ECO:0000256" key="1">
    <source>
        <dbReference type="SAM" id="SignalP"/>
    </source>
</evidence>
<feature type="chain" id="PRO_5001702485" description="Secreted protein" evidence="1">
    <location>
        <begin position="23"/>
        <end position="107"/>
    </location>
</feature>
<evidence type="ECO:0000313" key="3">
    <source>
        <dbReference type="Proteomes" id="UP000030706"/>
    </source>
</evidence>
<evidence type="ECO:0008006" key="4">
    <source>
        <dbReference type="Google" id="ProtNLM"/>
    </source>
</evidence>
<evidence type="ECO:0000313" key="2">
    <source>
        <dbReference type="EMBL" id="KEQ84899.1"/>
    </source>
</evidence>
<keyword evidence="3" id="KW-1185">Reference proteome</keyword>
<accession>A0A074XMF2</accession>
<dbReference type="RefSeq" id="XP_029761086.1">
    <property type="nucleotide sequence ID" value="XM_029905374.1"/>
</dbReference>
<dbReference type="HOGENOM" id="CLU_2209509_0_0_1"/>
<gene>
    <name evidence="2" type="ORF">M438DRAFT_345119</name>
</gene>
<name>A0A074XMF2_AURPU</name>
<dbReference type="GeneID" id="40747680"/>
<sequence>MTRAFYNCRYMLLLLFTRRVSLEKVVPAGCMRMVLRLGPQNLRQMNADLDAKRGITVYPPRSNILILCQEPRGKTSTGGKMVGICGKNCSFVNVLASSAVVASRLGV</sequence>
<organism evidence="2 3">
    <name type="scientific">Aureobasidium pullulans EXF-150</name>
    <dbReference type="NCBI Taxonomy" id="1043002"/>
    <lineage>
        <taxon>Eukaryota</taxon>
        <taxon>Fungi</taxon>
        <taxon>Dikarya</taxon>
        <taxon>Ascomycota</taxon>
        <taxon>Pezizomycotina</taxon>
        <taxon>Dothideomycetes</taxon>
        <taxon>Dothideomycetidae</taxon>
        <taxon>Dothideales</taxon>
        <taxon>Saccotheciaceae</taxon>
        <taxon>Aureobasidium</taxon>
    </lineage>
</organism>
<proteinExistence type="predicted"/>
<dbReference type="AlphaFoldDB" id="A0A074XMF2"/>
<feature type="signal peptide" evidence="1">
    <location>
        <begin position="1"/>
        <end position="22"/>
    </location>
</feature>